<evidence type="ECO:0000256" key="1">
    <source>
        <dbReference type="ARBA" id="ARBA00022490"/>
    </source>
</evidence>
<dbReference type="GO" id="GO:0008360">
    <property type="term" value="P:regulation of cell shape"/>
    <property type="evidence" value="ECO:0007669"/>
    <property type="project" value="UniProtKB-KW"/>
</dbReference>
<sequence>MKEFTAKTLEEAIAQACEALGVKENALVYEVKEEKKGLFKKTATIGVYQIEDAADYIESYLKGALKALGVEVTTTSTIEEDVIKVVIDSPRNPIIIGKNGKTLQALNEIAKIALSTRFRHRYRIALDVGGYKEDRYSRITRIARRAAHDVQRSHVDVSLDPMTPDERRVVHNALAGFRNIKTESFGEGQDRAVTIEYVEDGEESEQ</sequence>
<dbReference type="Pfam" id="PF01424">
    <property type="entry name" value="R3H"/>
    <property type="match status" value="1"/>
</dbReference>
<dbReference type="CDD" id="cd02414">
    <property type="entry name" value="KH-II_Jag"/>
    <property type="match status" value="1"/>
</dbReference>
<dbReference type="SUPFAM" id="SSF82708">
    <property type="entry name" value="R3H domain"/>
    <property type="match status" value="1"/>
</dbReference>
<feature type="domain" description="R3H" evidence="6">
    <location>
        <begin position="133"/>
        <end position="199"/>
    </location>
</feature>
<dbReference type="Gene3D" id="3.30.1370.50">
    <property type="entry name" value="R3H-like domain"/>
    <property type="match status" value="1"/>
</dbReference>
<dbReference type="CDD" id="cd02644">
    <property type="entry name" value="R3H_jag"/>
    <property type="match status" value="1"/>
</dbReference>
<dbReference type="PROSITE" id="PS51061">
    <property type="entry name" value="R3H"/>
    <property type="match status" value="1"/>
</dbReference>
<dbReference type="Proteomes" id="UP000823634">
    <property type="component" value="Unassembled WGS sequence"/>
</dbReference>
<dbReference type="InterPro" id="IPR039247">
    <property type="entry name" value="KhpB"/>
</dbReference>
<protein>
    <submittedName>
        <fullName evidence="7">Jag N-terminal domain-containing protein</fullName>
    </submittedName>
</protein>
<evidence type="ECO:0000313" key="8">
    <source>
        <dbReference type="Proteomes" id="UP000823634"/>
    </source>
</evidence>
<keyword evidence="5" id="KW-0961">Cell wall biogenesis/degradation</keyword>
<dbReference type="InterPro" id="IPR038247">
    <property type="entry name" value="Jag_N_dom_sf"/>
</dbReference>
<comment type="caution">
    <text evidence="7">The sequence shown here is derived from an EMBL/GenBank/DDBJ whole genome shotgun (WGS) entry which is preliminary data.</text>
</comment>
<dbReference type="InterPro" id="IPR036867">
    <property type="entry name" value="R3H_dom_sf"/>
</dbReference>
<dbReference type="Gene3D" id="3.30.300.20">
    <property type="match status" value="1"/>
</dbReference>
<evidence type="ECO:0000259" key="6">
    <source>
        <dbReference type="PROSITE" id="PS51061"/>
    </source>
</evidence>
<accession>A0A9D9DIN5</accession>
<evidence type="ECO:0000313" key="7">
    <source>
        <dbReference type="EMBL" id="MBO8425969.1"/>
    </source>
</evidence>
<proteinExistence type="predicted"/>
<dbReference type="Gene3D" id="3.30.30.80">
    <property type="entry name" value="probable RNA-binding protein from clostridium symbiosum atcc 14940"/>
    <property type="match status" value="1"/>
</dbReference>
<keyword evidence="3" id="KW-0133">Cell shape</keyword>
<reference evidence="7" key="1">
    <citation type="submission" date="2020-10" db="EMBL/GenBank/DDBJ databases">
        <authorList>
            <person name="Gilroy R."/>
        </authorList>
    </citation>
    <scope>NUCLEOTIDE SEQUENCE</scope>
    <source>
        <strain evidence="7">17113</strain>
    </source>
</reference>
<dbReference type="GO" id="GO:0003723">
    <property type="term" value="F:RNA binding"/>
    <property type="evidence" value="ECO:0007669"/>
    <property type="project" value="UniProtKB-KW"/>
</dbReference>
<dbReference type="Pfam" id="PF14804">
    <property type="entry name" value="Jag_N"/>
    <property type="match status" value="1"/>
</dbReference>
<dbReference type="InterPro" id="IPR034079">
    <property type="entry name" value="R3H_KhpB"/>
</dbReference>
<evidence type="ECO:0000256" key="3">
    <source>
        <dbReference type="ARBA" id="ARBA00022960"/>
    </source>
</evidence>
<dbReference type="InterPro" id="IPR038008">
    <property type="entry name" value="Jag_KH"/>
</dbReference>
<dbReference type="InterPro" id="IPR032782">
    <property type="entry name" value="KhpB_N"/>
</dbReference>
<dbReference type="SMART" id="SM01245">
    <property type="entry name" value="Jag_N"/>
    <property type="match status" value="1"/>
</dbReference>
<dbReference type="PANTHER" id="PTHR35800:SF1">
    <property type="entry name" value="RNA-BINDING PROTEIN KHPB"/>
    <property type="match status" value="1"/>
</dbReference>
<evidence type="ECO:0000256" key="5">
    <source>
        <dbReference type="ARBA" id="ARBA00023316"/>
    </source>
</evidence>
<dbReference type="SMART" id="SM00393">
    <property type="entry name" value="R3H"/>
    <property type="match status" value="1"/>
</dbReference>
<keyword evidence="2" id="KW-0694">RNA-binding</keyword>
<keyword evidence="4" id="KW-0143">Chaperone</keyword>
<dbReference type="Pfam" id="PF13083">
    <property type="entry name" value="KH_KhpA-B"/>
    <property type="match status" value="1"/>
</dbReference>
<dbReference type="InterPro" id="IPR015946">
    <property type="entry name" value="KH_dom-like_a/b"/>
</dbReference>
<dbReference type="PANTHER" id="PTHR35800">
    <property type="entry name" value="PROTEIN JAG"/>
    <property type="match status" value="1"/>
</dbReference>
<dbReference type="EMBL" id="JADINA010000011">
    <property type="protein sequence ID" value="MBO8425969.1"/>
    <property type="molecule type" value="Genomic_DNA"/>
</dbReference>
<reference evidence="7" key="2">
    <citation type="journal article" date="2021" name="PeerJ">
        <title>Extensive microbial diversity within the chicken gut microbiome revealed by metagenomics and culture.</title>
        <authorList>
            <person name="Gilroy R."/>
            <person name="Ravi A."/>
            <person name="Getino M."/>
            <person name="Pursley I."/>
            <person name="Horton D.L."/>
            <person name="Alikhan N.F."/>
            <person name="Baker D."/>
            <person name="Gharbi K."/>
            <person name="Hall N."/>
            <person name="Watson M."/>
            <person name="Adriaenssens E.M."/>
            <person name="Foster-Nyarko E."/>
            <person name="Jarju S."/>
            <person name="Secka A."/>
            <person name="Antonio M."/>
            <person name="Oren A."/>
            <person name="Chaudhuri R.R."/>
            <person name="La Ragione R."/>
            <person name="Hildebrand F."/>
            <person name="Pallen M.J."/>
        </authorList>
    </citation>
    <scope>NUCLEOTIDE SEQUENCE</scope>
    <source>
        <strain evidence="7">17113</strain>
    </source>
</reference>
<name>A0A9D9DIN5_9FIRM</name>
<evidence type="ECO:0000256" key="2">
    <source>
        <dbReference type="ARBA" id="ARBA00022884"/>
    </source>
</evidence>
<dbReference type="GO" id="GO:0071555">
    <property type="term" value="P:cell wall organization"/>
    <property type="evidence" value="ECO:0007669"/>
    <property type="project" value="UniProtKB-KW"/>
</dbReference>
<dbReference type="InterPro" id="IPR001374">
    <property type="entry name" value="R3H_dom"/>
</dbReference>
<keyword evidence="1" id="KW-0963">Cytoplasm</keyword>
<evidence type="ECO:0000256" key="4">
    <source>
        <dbReference type="ARBA" id="ARBA00023186"/>
    </source>
</evidence>
<dbReference type="AlphaFoldDB" id="A0A9D9DIN5"/>
<gene>
    <name evidence="7" type="ORF">IAC61_01435</name>
</gene>
<organism evidence="7 8">
    <name type="scientific">Candidatus Alloenteromonas pullistercoris</name>
    <dbReference type="NCBI Taxonomy" id="2840785"/>
    <lineage>
        <taxon>Bacteria</taxon>
        <taxon>Bacillati</taxon>
        <taxon>Bacillota</taxon>
        <taxon>Bacillota incertae sedis</taxon>
        <taxon>Candidatus Alloenteromonas</taxon>
    </lineage>
</organism>